<dbReference type="AlphaFoldDB" id="A0AAV4XJ32"/>
<dbReference type="Proteomes" id="UP001054945">
    <property type="component" value="Unassembled WGS sequence"/>
</dbReference>
<feature type="compositionally biased region" description="Polar residues" evidence="1">
    <location>
        <begin position="51"/>
        <end position="61"/>
    </location>
</feature>
<feature type="compositionally biased region" description="Polar residues" evidence="1">
    <location>
        <begin position="74"/>
        <end position="87"/>
    </location>
</feature>
<evidence type="ECO:0000256" key="1">
    <source>
        <dbReference type="SAM" id="MobiDB-lite"/>
    </source>
</evidence>
<feature type="region of interest" description="Disordered" evidence="1">
    <location>
        <begin position="51"/>
        <end position="87"/>
    </location>
</feature>
<name>A0AAV4XJ32_CAEEX</name>
<comment type="caution">
    <text evidence="2">The sequence shown here is derived from an EMBL/GenBank/DDBJ whole genome shotgun (WGS) entry which is preliminary data.</text>
</comment>
<proteinExistence type="predicted"/>
<dbReference type="EMBL" id="BPLR01000413">
    <property type="protein sequence ID" value="GIY94648.1"/>
    <property type="molecule type" value="Genomic_DNA"/>
</dbReference>
<keyword evidence="3" id="KW-1185">Reference proteome</keyword>
<accession>A0AAV4XJ32</accession>
<protein>
    <submittedName>
        <fullName evidence="2">Uncharacterized protein</fullName>
    </submittedName>
</protein>
<evidence type="ECO:0000313" key="3">
    <source>
        <dbReference type="Proteomes" id="UP001054945"/>
    </source>
</evidence>
<organism evidence="2 3">
    <name type="scientific">Caerostris extrusa</name>
    <name type="common">Bark spider</name>
    <name type="synonym">Caerostris bankana</name>
    <dbReference type="NCBI Taxonomy" id="172846"/>
    <lineage>
        <taxon>Eukaryota</taxon>
        <taxon>Metazoa</taxon>
        <taxon>Ecdysozoa</taxon>
        <taxon>Arthropoda</taxon>
        <taxon>Chelicerata</taxon>
        <taxon>Arachnida</taxon>
        <taxon>Araneae</taxon>
        <taxon>Araneomorphae</taxon>
        <taxon>Entelegynae</taxon>
        <taxon>Araneoidea</taxon>
        <taxon>Araneidae</taxon>
        <taxon>Caerostris</taxon>
    </lineage>
</organism>
<sequence>MSVSEESAAIPIDRFRSIFAFRSDGCQNFRRLSARAESIWPTFVNNSGRSAFHLSPNSPGTGTKRLCSGHRSGDSISKSFASNQISG</sequence>
<evidence type="ECO:0000313" key="2">
    <source>
        <dbReference type="EMBL" id="GIY94648.1"/>
    </source>
</evidence>
<gene>
    <name evidence="2" type="ORF">CEXT_169561</name>
</gene>
<reference evidence="2 3" key="1">
    <citation type="submission" date="2021-06" db="EMBL/GenBank/DDBJ databases">
        <title>Caerostris extrusa draft genome.</title>
        <authorList>
            <person name="Kono N."/>
            <person name="Arakawa K."/>
        </authorList>
    </citation>
    <scope>NUCLEOTIDE SEQUENCE [LARGE SCALE GENOMIC DNA]</scope>
</reference>